<comment type="catalytic activity">
    <reaction evidence="1">
        <text>[protein]-peptidylproline (omega=180) = [protein]-peptidylproline (omega=0)</text>
        <dbReference type="Rhea" id="RHEA:16237"/>
        <dbReference type="Rhea" id="RHEA-COMP:10747"/>
        <dbReference type="Rhea" id="RHEA-COMP:10748"/>
        <dbReference type="ChEBI" id="CHEBI:83833"/>
        <dbReference type="ChEBI" id="CHEBI:83834"/>
        <dbReference type="EC" id="5.2.1.8"/>
    </reaction>
</comment>
<dbReference type="InterPro" id="IPR000297">
    <property type="entry name" value="PPIase_PpiC"/>
</dbReference>
<organism evidence="8 9">
    <name type="scientific">Tychonema bourrellyi FEM_GT703</name>
    <dbReference type="NCBI Taxonomy" id="2040638"/>
    <lineage>
        <taxon>Bacteria</taxon>
        <taxon>Bacillati</taxon>
        <taxon>Cyanobacteriota</taxon>
        <taxon>Cyanophyceae</taxon>
        <taxon>Oscillatoriophycideae</taxon>
        <taxon>Oscillatoriales</taxon>
        <taxon>Microcoleaceae</taxon>
        <taxon>Tychonema</taxon>
    </lineage>
</organism>
<evidence type="ECO:0000256" key="2">
    <source>
        <dbReference type="ARBA" id="ARBA00013194"/>
    </source>
</evidence>
<dbReference type="Pfam" id="PF00639">
    <property type="entry name" value="Rotamase"/>
    <property type="match status" value="1"/>
</dbReference>
<dbReference type="EC" id="5.2.1.8" evidence="2"/>
<dbReference type="RefSeq" id="WP_096831224.1">
    <property type="nucleotide sequence ID" value="NZ_NXIB02000050.1"/>
</dbReference>
<dbReference type="PROSITE" id="PS50198">
    <property type="entry name" value="PPIC_PPIASE_2"/>
    <property type="match status" value="1"/>
</dbReference>
<evidence type="ECO:0000256" key="3">
    <source>
        <dbReference type="ARBA" id="ARBA00022729"/>
    </source>
</evidence>
<keyword evidence="9" id="KW-1185">Reference proteome</keyword>
<dbReference type="PANTHER" id="PTHR47245:SF1">
    <property type="entry name" value="FOLDASE PROTEIN PRSA"/>
    <property type="match status" value="1"/>
</dbReference>
<reference evidence="8" key="1">
    <citation type="submission" date="2017-10" db="EMBL/GenBank/DDBJ databases">
        <title>Draft genome sequence of the planktic cyanobacteria Tychonema bourrellyi isolated from alpine lentic freshwater.</title>
        <authorList>
            <person name="Tett A."/>
            <person name="Armanini F."/>
            <person name="Asnicar F."/>
            <person name="Boscaini A."/>
            <person name="Pasolli E."/>
            <person name="Zolfo M."/>
            <person name="Donati C."/>
            <person name="Salmaso N."/>
            <person name="Segata N."/>
        </authorList>
    </citation>
    <scope>NUCLEOTIDE SEQUENCE</scope>
    <source>
        <strain evidence="8">FEM_GT703</strain>
    </source>
</reference>
<evidence type="ECO:0000313" key="9">
    <source>
        <dbReference type="Proteomes" id="UP000226442"/>
    </source>
</evidence>
<dbReference type="OrthoDB" id="530022at2"/>
<dbReference type="PANTHER" id="PTHR47245">
    <property type="entry name" value="PEPTIDYLPROLYL ISOMERASE"/>
    <property type="match status" value="1"/>
</dbReference>
<dbReference type="InterPro" id="IPR027304">
    <property type="entry name" value="Trigger_fact/SurA_dom_sf"/>
</dbReference>
<evidence type="ECO:0000256" key="4">
    <source>
        <dbReference type="ARBA" id="ARBA00023110"/>
    </source>
</evidence>
<feature type="domain" description="PpiC" evidence="7">
    <location>
        <begin position="126"/>
        <end position="210"/>
    </location>
</feature>
<protein>
    <recommendedName>
        <fullName evidence="2">peptidylprolyl isomerase</fullName>
        <ecNumber evidence="2">5.2.1.8</ecNumber>
    </recommendedName>
</protein>
<keyword evidence="5 6" id="KW-0413">Isomerase</keyword>
<keyword evidence="3" id="KW-0732">Signal</keyword>
<name>A0A2G4F1A0_9CYAN</name>
<evidence type="ECO:0000256" key="5">
    <source>
        <dbReference type="ARBA" id="ARBA00023235"/>
    </source>
</evidence>
<keyword evidence="4 6" id="KW-0697">Rotamase</keyword>
<dbReference type="SUPFAM" id="SSF109998">
    <property type="entry name" value="Triger factor/SurA peptide-binding domain-like"/>
    <property type="match status" value="1"/>
</dbReference>
<evidence type="ECO:0000256" key="1">
    <source>
        <dbReference type="ARBA" id="ARBA00000971"/>
    </source>
</evidence>
<accession>A0A2G4F1A0</accession>
<dbReference type="GO" id="GO:0003755">
    <property type="term" value="F:peptidyl-prolyl cis-trans isomerase activity"/>
    <property type="evidence" value="ECO:0007669"/>
    <property type="project" value="UniProtKB-KW"/>
</dbReference>
<dbReference type="InterPro" id="IPR050245">
    <property type="entry name" value="PrsA_foldase"/>
</dbReference>
<evidence type="ECO:0000259" key="7">
    <source>
        <dbReference type="PROSITE" id="PS50198"/>
    </source>
</evidence>
<dbReference type="SUPFAM" id="SSF54534">
    <property type="entry name" value="FKBP-like"/>
    <property type="match status" value="1"/>
</dbReference>
<dbReference type="Proteomes" id="UP000226442">
    <property type="component" value="Unassembled WGS sequence"/>
</dbReference>
<dbReference type="EMBL" id="NXIB02000050">
    <property type="protein sequence ID" value="PHX55526.1"/>
    <property type="molecule type" value="Genomic_DNA"/>
</dbReference>
<dbReference type="AlphaFoldDB" id="A0A2G4F1A0"/>
<comment type="caution">
    <text evidence="8">The sequence shown here is derived from an EMBL/GenBank/DDBJ whole genome shotgun (WGS) entry which is preliminary data.</text>
</comment>
<gene>
    <name evidence="8" type="ORF">CP500_010500</name>
</gene>
<dbReference type="InterPro" id="IPR046357">
    <property type="entry name" value="PPIase_dom_sf"/>
</dbReference>
<proteinExistence type="predicted"/>
<evidence type="ECO:0000256" key="6">
    <source>
        <dbReference type="PROSITE-ProRule" id="PRU00278"/>
    </source>
</evidence>
<dbReference type="Gene3D" id="3.10.50.40">
    <property type="match status" value="1"/>
</dbReference>
<evidence type="ECO:0000313" key="8">
    <source>
        <dbReference type="EMBL" id="PHX55526.1"/>
    </source>
</evidence>
<sequence>MKNFYQPLIQADEIIDSLKQELQVKPFYQRILQKRVIDKAAKERGLTVTPDEIQAEGDKLRREKRLERAADTIAWLAEQMISVEDLEAGICDRLLAQKLAECLFAKDVNKIFVQNKLQFDGIILYQIIVQEPELAQELFYQIQEGEISFFDAAHFYDIDENRRNLCGCEGKVYRWGLKPDIAVAVFSAKPGAVIRPIQTDLVYHLFMVEKFLPAELTAERHEEILQKMFDEWLSNEVNYLLYNQPEIALAG</sequence>